<evidence type="ECO:0000256" key="2">
    <source>
        <dbReference type="ARBA" id="ARBA00023125"/>
    </source>
</evidence>
<dbReference type="GO" id="GO:0000981">
    <property type="term" value="F:DNA-binding transcription factor activity, RNA polymerase II-specific"/>
    <property type="evidence" value="ECO:0007669"/>
    <property type="project" value="TreeGrafter"/>
</dbReference>
<dbReference type="SMART" id="SM00389">
    <property type="entry name" value="HOX"/>
    <property type="match status" value="1"/>
</dbReference>
<dbReference type="GO" id="GO:0000978">
    <property type="term" value="F:RNA polymerase II cis-regulatory region sequence-specific DNA binding"/>
    <property type="evidence" value="ECO:0007669"/>
    <property type="project" value="TreeGrafter"/>
</dbReference>
<accession>A0A9N9WEI1</accession>
<organism evidence="8 9">
    <name type="scientific">Diatraea saccharalis</name>
    <name type="common">sugarcane borer</name>
    <dbReference type="NCBI Taxonomy" id="40085"/>
    <lineage>
        <taxon>Eukaryota</taxon>
        <taxon>Metazoa</taxon>
        <taxon>Ecdysozoa</taxon>
        <taxon>Arthropoda</taxon>
        <taxon>Hexapoda</taxon>
        <taxon>Insecta</taxon>
        <taxon>Pterygota</taxon>
        <taxon>Neoptera</taxon>
        <taxon>Endopterygota</taxon>
        <taxon>Lepidoptera</taxon>
        <taxon>Glossata</taxon>
        <taxon>Ditrysia</taxon>
        <taxon>Pyraloidea</taxon>
        <taxon>Crambidae</taxon>
        <taxon>Crambinae</taxon>
        <taxon>Diatraea</taxon>
    </lineage>
</organism>
<dbReference type="Gene3D" id="1.10.10.60">
    <property type="entry name" value="Homeodomain-like"/>
    <property type="match status" value="1"/>
</dbReference>
<dbReference type="EMBL" id="OU893351">
    <property type="protein sequence ID" value="CAG9789717.1"/>
    <property type="molecule type" value="Genomic_DNA"/>
</dbReference>
<dbReference type="GO" id="GO:0005634">
    <property type="term" value="C:nucleus"/>
    <property type="evidence" value="ECO:0007669"/>
    <property type="project" value="UniProtKB-SubCell"/>
</dbReference>
<dbReference type="AlphaFoldDB" id="A0A9N9WEI1"/>
<proteinExistence type="predicted"/>
<dbReference type="InterPro" id="IPR050877">
    <property type="entry name" value="EMX-VAX-Noto_Homeobox_TFs"/>
</dbReference>
<keyword evidence="3 5" id="KW-0371">Homeobox</keyword>
<dbReference type="PROSITE" id="PS50071">
    <property type="entry name" value="HOMEOBOX_2"/>
    <property type="match status" value="1"/>
</dbReference>
<dbReference type="CDD" id="cd00086">
    <property type="entry name" value="homeodomain"/>
    <property type="match status" value="1"/>
</dbReference>
<evidence type="ECO:0000256" key="5">
    <source>
        <dbReference type="PROSITE-ProRule" id="PRU00108"/>
    </source>
</evidence>
<evidence type="ECO:0000256" key="1">
    <source>
        <dbReference type="ARBA" id="ARBA00004123"/>
    </source>
</evidence>
<reference evidence="8" key="1">
    <citation type="submission" date="2021-12" db="EMBL/GenBank/DDBJ databases">
        <authorList>
            <person name="King R."/>
        </authorList>
    </citation>
    <scope>NUCLEOTIDE SEQUENCE</scope>
</reference>
<evidence type="ECO:0000256" key="4">
    <source>
        <dbReference type="ARBA" id="ARBA00023242"/>
    </source>
</evidence>
<sequence length="146" mass="16363">MSDTIRNTSLMWQILIIASLKKKPFYISDSDRVELRSQVGQIKTARGHPISCSNSSSGRSKRIRTIFTPEQLERLEAEFERQQYMVGPERLYLAHALQLTEAQGTVVRVSNVTTNGLERSSGGLRAGRGRPASGLRSWRASKWVAS</sequence>
<evidence type="ECO:0000313" key="9">
    <source>
        <dbReference type="Proteomes" id="UP001153714"/>
    </source>
</evidence>
<evidence type="ECO:0000313" key="8">
    <source>
        <dbReference type="EMBL" id="CAG9789717.1"/>
    </source>
</evidence>
<feature type="DNA-binding region" description="Homeobox" evidence="5">
    <location>
        <begin position="60"/>
        <end position="104"/>
    </location>
</feature>
<dbReference type="PANTHER" id="PTHR24339:SF67">
    <property type="entry name" value="GNOT1 HOMEODOMAIN PROTEIN-RELATED"/>
    <property type="match status" value="1"/>
</dbReference>
<dbReference type="Pfam" id="PF00046">
    <property type="entry name" value="Homeodomain"/>
    <property type="match status" value="1"/>
</dbReference>
<dbReference type="GO" id="GO:0007417">
    <property type="term" value="P:central nervous system development"/>
    <property type="evidence" value="ECO:0007669"/>
    <property type="project" value="TreeGrafter"/>
</dbReference>
<name>A0A9N9WEI1_9NEOP</name>
<gene>
    <name evidence="8" type="ORF">DIATSA_LOCUS7424</name>
</gene>
<dbReference type="SUPFAM" id="SSF46689">
    <property type="entry name" value="Homeodomain-like"/>
    <property type="match status" value="1"/>
</dbReference>
<evidence type="ECO:0000256" key="3">
    <source>
        <dbReference type="ARBA" id="ARBA00023155"/>
    </source>
</evidence>
<dbReference type="PANTHER" id="PTHR24339">
    <property type="entry name" value="HOMEOBOX PROTEIN EMX-RELATED"/>
    <property type="match status" value="1"/>
</dbReference>
<feature type="domain" description="Homeobox" evidence="7">
    <location>
        <begin position="58"/>
        <end position="103"/>
    </location>
</feature>
<dbReference type="GO" id="GO:0030182">
    <property type="term" value="P:neuron differentiation"/>
    <property type="evidence" value="ECO:0007669"/>
    <property type="project" value="TreeGrafter"/>
</dbReference>
<evidence type="ECO:0000259" key="7">
    <source>
        <dbReference type="PROSITE" id="PS50071"/>
    </source>
</evidence>
<dbReference type="InterPro" id="IPR001356">
    <property type="entry name" value="HD"/>
</dbReference>
<dbReference type="InterPro" id="IPR009057">
    <property type="entry name" value="Homeodomain-like_sf"/>
</dbReference>
<keyword evidence="4 5" id="KW-0539">Nucleus</keyword>
<keyword evidence="9" id="KW-1185">Reference proteome</keyword>
<comment type="subcellular location">
    <subcellularLocation>
        <location evidence="1 5 6">Nucleus</location>
    </subcellularLocation>
</comment>
<dbReference type="OrthoDB" id="6159439at2759"/>
<protein>
    <recommendedName>
        <fullName evidence="7">Homeobox domain-containing protein</fullName>
    </recommendedName>
</protein>
<dbReference type="Proteomes" id="UP001153714">
    <property type="component" value="Chromosome 20"/>
</dbReference>
<keyword evidence="2 5" id="KW-0238">DNA-binding</keyword>
<reference evidence="8" key="2">
    <citation type="submission" date="2022-10" db="EMBL/GenBank/DDBJ databases">
        <authorList>
            <consortium name="ENA_rothamsted_submissions"/>
            <consortium name="culmorum"/>
            <person name="King R."/>
        </authorList>
    </citation>
    <scope>NUCLEOTIDE SEQUENCE</scope>
</reference>
<evidence type="ECO:0000256" key="6">
    <source>
        <dbReference type="RuleBase" id="RU000682"/>
    </source>
</evidence>